<dbReference type="eggNOG" id="COG0154">
    <property type="taxonomic scope" value="Bacteria"/>
</dbReference>
<organism evidence="4 5">
    <name type="scientific">Nitratireductor pacificus pht-3B</name>
    <dbReference type="NCBI Taxonomy" id="391937"/>
    <lineage>
        <taxon>Bacteria</taxon>
        <taxon>Pseudomonadati</taxon>
        <taxon>Pseudomonadota</taxon>
        <taxon>Alphaproteobacteria</taxon>
        <taxon>Hyphomicrobiales</taxon>
        <taxon>Phyllobacteriaceae</taxon>
        <taxon>Nitratireductor</taxon>
    </lineage>
</organism>
<protein>
    <submittedName>
        <fullName evidence="4">Amidase</fullName>
    </submittedName>
</protein>
<dbReference type="PATRIC" id="fig|391937.3.peg.442"/>
<dbReference type="Gene3D" id="3.90.1300.10">
    <property type="entry name" value="Amidase signature (AS) domain"/>
    <property type="match status" value="1"/>
</dbReference>
<dbReference type="Pfam" id="PF01425">
    <property type="entry name" value="Amidase"/>
    <property type="match status" value="1"/>
</dbReference>
<dbReference type="InterPro" id="IPR036928">
    <property type="entry name" value="AS_sf"/>
</dbReference>
<dbReference type="RefSeq" id="WP_008593653.1">
    <property type="nucleotide sequence ID" value="NZ_AMRM01000002.1"/>
</dbReference>
<sequence length="526" mass="55822">MWKSKELPEMLRAIAEFREYGFLDRIPRWEERLRVNELELKRFAEIPHVDEQPMSTAALPQRPEGKPLAGGGSAGWATPETALAIAARVQRREISVSDVAEAYIERAEAVTEMNLFTAFDADLMRREARALDERAAKGEALGPLAGVPVPVKDYMFVRGYPRTGGTRAMAPSTGHDDAAAVANLRAAGALFAGMTNLHELAYGATGINPHFGAVANPGHPGRIIGGSSSGSAGAVAAGLAPVAVGSDTSGSIRIPSAFCGVTGFKPTYDSISRDGVMPLAWSLDHLGPIAGNVRDAALLFAVMAGRAPESCVPDANLKPGRLRFGKPTNHFYDEVDTAILDRIERLIAALAGAGHAIVPTKLSAVENCLPIHVQTVTAEASQAYWQPLVENPHLLGEDVRVRLEVGQFLASVDYVKAQRLRTVQRQALQAAFDDIDVLITPTVATAAPEIGAASVIIDGVERPLHPALTRFTTPFNQSGLPAITLPCGVNAAGLPIGVQLAGPYGSDERLLEIAAEVERVIAEMPA</sequence>
<dbReference type="STRING" id="391937.NA2_02134"/>
<comment type="similarity">
    <text evidence="1">Belongs to the amidase family.</text>
</comment>
<gene>
    <name evidence="4" type="ORF">NA2_02134</name>
</gene>
<name>K2MIL1_9HYPH</name>
<reference evidence="4 5" key="1">
    <citation type="journal article" date="2012" name="J. Bacteriol.">
        <title>Genome Sequence of Nitratireductor pacificus Type Strain pht-3B.</title>
        <authorList>
            <person name="Lai Q."/>
            <person name="Li G."/>
            <person name="Shao Z."/>
        </authorList>
    </citation>
    <scope>NUCLEOTIDE SEQUENCE [LARGE SCALE GENOMIC DNA]</scope>
    <source>
        <strain evidence="5">pht-3B</strain>
    </source>
</reference>
<comment type="caution">
    <text evidence="4">The sequence shown here is derived from an EMBL/GenBank/DDBJ whole genome shotgun (WGS) entry which is preliminary data.</text>
</comment>
<feature type="domain" description="Amidase" evidence="3">
    <location>
        <begin position="98"/>
        <end position="511"/>
    </location>
</feature>
<evidence type="ECO:0000256" key="1">
    <source>
        <dbReference type="ARBA" id="ARBA00009199"/>
    </source>
</evidence>
<dbReference type="PANTHER" id="PTHR11895">
    <property type="entry name" value="TRANSAMIDASE"/>
    <property type="match status" value="1"/>
</dbReference>
<dbReference type="SUPFAM" id="SSF75304">
    <property type="entry name" value="Amidase signature (AS) enzymes"/>
    <property type="match status" value="1"/>
</dbReference>
<dbReference type="InterPro" id="IPR000120">
    <property type="entry name" value="Amidase"/>
</dbReference>
<feature type="region of interest" description="Disordered" evidence="2">
    <location>
        <begin position="51"/>
        <end position="75"/>
    </location>
</feature>
<accession>K2MIL1</accession>
<evidence type="ECO:0000313" key="5">
    <source>
        <dbReference type="Proteomes" id="UP000006786"/>
    </source>
</evidence>
<evidence type="ECO:0000313" key="4">
    <source>
        <dbReference type="EMBL" id="EKF20545.1"/>
    </source>
</evidence>
<dbReference type="GO" id="GO:0003824">
    <property type="term" value="F:catalytic activity"/>
    <property type="evidence" value="ECO:0007669"/>
    <property type="project" value="InterPro"/>
</dbReference>
<proteinExistence type="inferred from homology"/>
<dbReference type="PANTHER" id="PTHR11895:SF7">
    <property type="entry name" value="GLUTAMYL-TRNA(GLN) AMIDOTRANSFERASE SUBUNIT A, MITOCHONDRIAL"/>
    <property type="match status" value="1"/>
</dbReference>
<keyword evidence="5" id="KW-1185">Reference proteome</keyword>
<dbReference type="Proteomes" id="UP000006786">
    <property type="component" value="Unassembled WGS sequence"/>
</dbReference>
<dbReference type="EMBL" id="AMRM01000002">
    <property type="protein sequence ID" value="EKF20545.1"/>
    <property type="molecule type" value="Genomic_DNA"/>
</dbReference>
<dbReference type="InterPro" id="IPR023631">
    <property type="entry name" value="Amidase_dom"/>
</dbReference>
<evidence type="ECO:0000256" key="2">
    <source>
        <dbReference type="SAM" id="MobiDB-lite"/>
    </source>
</evidence>
<evidence type="ECO:0000259" key="3">
    <source>
        <dbReference type="Pfam" id="PF01425"/>
    </source>
</evidence>
<dbReference type="AlphaFoldDB" id="K2MIL1"/>